<evidence type="ECO:0000259" key="1">
    <source>
        <dbReference type="Pfam" id="PF14332"/>
    </source>
</evidence>
<dbReference type="InterPro" id="IPR025497">
    <property type="entry name" value="PatA-like_N"/>
</dbReference>
<dbReference type="PANTHER" id="PTHR36304">
    <property type="entry name" value="DOMAIN GTPASE-ACTIVATING PROTEIN, PUTATIVE-RELATED-RELATED"/>
    <property type="match status" value="1"/>
</dbReference>
<gene>
    <name evidence="2" type="ORF">ENN04_08510</name>
</gene>
<accession>A0A7C5WZV8</accession>
<name>A0A7C5WZV8_9AQUI</name>
<protein>
    <submittedName>
        <fullName evidence="2">DUF4388 domain-containing protein</fullName>
    </submittedName>
</protein>
<dbReference type="PANTHER" id="PTHR36304:SF4">
    <property type="entry name" value="DUF4388 DOMAIN-CONTAINING PROTEIN"/>
    <property type="match status" value="1"/>
</dbReference>
<evidence type="ECO:0000313" key="2">
    <source>
        <dbReference type="EMBL" id="HHO74652.1"/>
    </source>
</evidence>
<proteinExistence type="predicted"/>
<dbReference type="AlphaFoldDB" id="A0A7C5WZV8"/>
<dbReference type="EMBL" id="DSAC01000107">
    <property type="protein sequence ID" value="HHO74652.1"/>
    <property type="molecule type" value="Genomic_DNA"/>
</dbReference>
<feature type="domain" description="PatA-like N-terminal" evidence="1">
    <location>
        <begin position="4"/>
        <end position="127"/>
    </location>
</feature>
<reference evidence="2" key="1">
    <citation type="journal article" date="2020" name="mSystems">
        <title>Genome- and Community-Level Interaction Insights into Carbon Utilization and Element Cycling Functions of Hydrothermarchaeota in Hydrothermal Sediment.</title>
        <authorList>
            <person name="Zhou Z."/>
            <person name="Liu Y."/>
            <person name="Xu W."/>
            <person name="Pan J."/>
            <person name="Luo Z.H."/>
            <person name="Li M."/>
        </authorList>
    </citation>
    <scope>NUCLEOTIDE SEQUENCE [LARGE SCALE GENOMIC DNA]</scope>
    <source>
        <strain evidence="2">SpSt-114</strain>
    </source>
</reference>
<organism evidence="2">
    <name type="scientific">Thermocrinis ruber</name>
    <dbReference type="NCBI Taxonomy" id="75906"/>
    <lineage>
        <taxon>Bacteria</taxon>
        <taxon>Pseudomonadati</taxon>
        <taxon>Aquificota</taxon>
        <taxon>Aquificia</taxon>
        <taxon>Aquificales</taxon>
        <taxon>Aquificaceae</taxon>
        <taxon>Thermocrinis</taxon>
    </lineage>
</organism>
<sequence length="231" mass="27212">MALTGDLRNFNFVDIFQVIVRDRKSGILFVEWKDLTCAYYVKDGEIVFARPVDKVYRVYTDKDFDLLLSKLRMNAESLPKTIERFLISRLNIKEGIFSFVPGFIKYGREYPVMYPIEQLIVLASHYLTPEEVERKISDEMLLFERVPDKEEVLQKAKLNKTEEYILSLIDGERTVLQIRQMSNQDTLLVDRALYAFLALGLIRRKKREVKQRQVPITLELLAKIIERIRSL</sequence>
<dbReference type="Pfam" id="PF14332">
    <property type="entry name" value="DUF4388"/>
    <property type="match status" value="1"/>
</dbReference>
<comment type="caution">
    <text evidence="2">The sequence shown here is derived from an EMBL/GenBank/DDBJ whole genome shotgun (WGS) entry which is preliminary data.</text>
</comment>